<keyword evidence="1" id="KW-0862">Zinc</keyword>
<dbReference type="Gene3D" id="3.40.50.10320">
    <property type="entry name" value="LmbE-like"/>
    <property type="match status" value="1"/>
</dbReference>
<evidence type="ECO:0008006" key="4">
    <source>
        <dbReference type="Google" id="ProtNLM"/>
    </source>
</evidence>
<dbReference type="SUPFAM" id="SSF102588">
    <property type="entry name" value="LmbE-like"/>
    <property type="match status" value="1"/>
</dbReference>
<dbReference type="PANTHER" id="PTHR12993:SF26">
    <property type="entry name" value="1D-MYO-INOSITOL 2-ACETAMIDO-2-DEOXY-ALPHA-D-GLUCOPYRANOSIDE DEACETYLASE"/>
    <property type="match status" value="1"/>
</dbReference>
<dbReference type="GO" id="GO:0016137">
    <property type="term" value="P:glycoside metabolic process"/>
    <property type="evidence" value="ECO:0007669"/>
    <property type="project" value="UniProtKB-ARBA"/>
</dbReference>
<proteinExistence type="predicted"/>
<evidence type="ECO:0000313" key="3">
    <source>
        <dbReference type="Proteomes" id="UP000013569"/>
    </source>
</evidence>
<dbReference type="AlphaFoldDB" id="R7YBV0"/>
<gene>
    <name evidence="2" type="ORF">GTC6_06719</name>
</gene>
<comment type="caution">
    <text evidence="2">The sequence shown here is derived from an EMBL/GenBank/DDBJ whole genome shotgun (WGS) entry which is preliminary data.</text>
</comment>
<evidence type="ECO:0000256" key="1">
    <source>
        <dbReference type="ARBA" id="ARBA00022833"/>
    </source>
</evidence>
<evidence type="ECO:0000313" key="2">
    <source>
        <dbReference type="EMBL" id="EON33486.1"/>
    </source>
</evidence>
<dbReference type="PANTHER" id="PTHR12993">
    <property type="entry name" value="N-ACETYLGLUCOSAMINYL-PHOSPHATIDYLINOSITOL DE-N-ACETYLASE-RELATED"/>
    <property type="match status" value="1"/>
</dbReference>
<protein>
    <recommendedName>
        <fullName evidence="4">LmbE family protein</fullName>
    </recommendedName>
</protein>
<reference evidence="2 3" key="1">
    <citation type="journal article" date="2013" name="Genome Announc.">
        <title>Draft Genome Sequence of a Benzothiophene-Desulfurizing Bacterium, Gordona terrae Strain C-6.</title>
        <authorList>
            <person name="Wang W."/>
            <person name="Ma T."/>
            <person name="Ren Y."/>
            <person name="Li G."/>
        </authorList>
    </citation>
    <scope>NUCLEOTIDE SEQUENCE [LARGE SCALE GENOMIC DNA]</scope>
    <source>
        <strain evidence="2 3">C-6</strain>
    </source>
</reference>
<sequence length="246" mass="26433">MTTTRTATAAADHELRVTDLGTVLSVWAHPDDETYLAGGIMAAVRDLGGRVVCVTATRGESADENATSAARSALAATRTRELSEAFDVLGIDEHHWLDLPDGGLEALDPATPVGRIAALLDEVRPDTVLTFGPDGVTGHPDHRTVNRWVLRAIASAGVETRVLHPVATGRAVEYDLAREFDMWALGGPRQCPTEKVALRLRLAGAELDRKVDALLAQRSQTEDLAAAIGLDRYRTWVSVEAYAHPA</sequence>
<organism evidence="2 3">
    <name type="scientific">Gordonia terrae C-6</name>
    <dbReference type="NCBI Taxonomy" id="1316928"/>
    <lineage>
        <taxon>Bacteria</taxon>
        <taxon>Bacillati</taxon>
        <taxon>Actinomycetota</taxon>
        <taxon>Actinomycetes</taxon>
        <taxon>Mycobacteriales</taxon>
        <taxon>Gordoniaceae</taxon>
        <taxon>Gordonia</taxon>
    </lineage>
</organism>
<dbReference type="EMBL" id="AQPW01000005">
    <property type="protein sequence ID" value="EON33486.1"/>
    <property type="molecule type" value="Genomic_DNA"/>
</dbReference>
<dbReference type="RefSeq" id="WP_010841797.1">
    <property type="nucleotide sequence ID" value="NZ_AQPW01000005.1"/>
</dbReference>
<dbReference type="InterPro" id="IPR003737">
    <property type="entry name" value="GlcNAc_PI_deacetylase-related"/>
</dbReference>
<dbReference type="GO" id="GO:0016811">
    <property type="term" value="F:hydrolase activity, acting on carbon-nitrogen (but not peptide) bonds, in linear amides"/>
    <property type="evidence" value="ECO:0007669"/>
    <property type="project" value="TreeGrafter"/>
</dbReference>
<dbReference type="PATRIC" id="fig|1316928.3.peg.1347"/>
<dbReference type="Pfam" id="PF02585">
    <property type="entry name" value="PIG-L"/>
    <property type="match status" value="1"/>
</dbReference>
<dbReference type="InterPro" id="IPR024078">
    <property type="entry name" value="LmbE-like_dom_sf"/>
</dbReference>
<name>R7YBV0_9ACTN</name>
<dbReference type="OrthoDB" id="116799at2"/>
<accession>R7YBV0</accession>
<dbReference type="Proteomes" id="UP000013569">
    <property type="component" value="Unassembled WGS sequence"/>
</dbReference>